<feature type="coiled-coil region" evidence="1">
    <location>
        <begin position="104"/>
        <end position="131"/>
    </location>
</feature>
<organism evidence="3 4">
    <name type="scientific">Marinilactibacillus psychrotolerans 42ea</name>
    <dbReference type="NCBI Taxonomy" id="1255609"/>
    <lineage>
        <taxon>Bacteria</taxon>
        <taxon>Bacillati</taxon>
        <taxon>Bacillota</taxon>
        <taxon>Bacilli</taxon>
        <taxon>Lactobacillales</taxon>
        <taxon>Carnobacteriaceae</taxon>
        <taxon>Marinilactibacillus</taxon>
    </lineage>
</organism>
<keyword evidence="2" id="KW-0812">Transmembrane</keyword>
<dbReference type="EMBL" id="FUKW01000167">
    <property type="protein sequence ID" value="SJN45595.1"/>
    <property type="molecule type" value="Genomic_DNA"/>
</dbReference>
<gene>
    <name evidence="3" type="ORF">FM115_11185</name>
</gene>
<name>A0A1R4KN12_9LACT</name>
<feature type="transmembrane region" description="Helical" evidence="2">
    <location>
        <begin position="6"/>
        <end position="21"/>
    </location>
</feature>
<accession>A0A1R4KN12</accession>
<proteinExistence type="predicted"/>
<dbReference type="Proteomes" id="UP000195611">
    <property type="component" value="Unassembled WGS sequence"/>
</dbReference>
<evidence type="ECO:0000313" key="4">
    <source>
        <dbReference type="Proteomes" id="UP000195611"/>
    </source>
</evidence>
<reference evidence="3 4" key="1">
    <citation type="submission" date="2017-02" db="EMBL/GenBank/DDBJ databases">
        <authorList>
            <person name="Peterson S.W."/>
        </authorList>
    </citation>
    <scope>NUCLEOTIDE SEQUENCE [LARGE SCALE GENOMIC DNA]</scope>
    <source>
        <strain evidence="3 4">42ea</strain>
    </source>
</reference>
<protein>
    <submittedName>
        <fullName evidence="3">Uncharacterized protein</fullName>
    </submittedName>
</protein>
<evidence type="ECO:0000256" key="2">
    <source>
        <dbReference type="SAM" id="Phobius"/>
    </source>
</evidence>
<keyword evidence="2" id="KW-1133">Transmembrane helix</keyword>
<evidence type="ECO:0000256" key="1">
    <source>
        <dbReference type="SAM" id="Coils"/>
    </source>
</evidence>
<evidence type="ECO:0000313" key="3">
    <source>
        <dbReference type="EMBL" id="SJN45595.1"/>
    </source>
</evidence>
<keyword evidence="1" id="KW-0175">Coiled coil</keyword>
<keyword evidence="2" id="KW-0472">Membrane</keyword>
<feature type="transmembrane region" description="Helical" evidence="2">
    <location>
        <begin position="28"/>
        <end position="45"/>
    </location>
</feature>
<dbReference type="RefSeq" id="WP_087060282.1">
    <property type="nucleotide sequence ID" value="NZ_FUKW01000167.1"/>
</dbReference>
<sequence>MEDLSMILILAGVFGMFYFWKKDKKKRNIAAIITIISFVIFGFSTDPIESEIESEDVTEEQDVTTEDVVEETNYEYKIVEQEFTQLGDFNRLELRVSTPEEPNKDQIEQLLKQLENEVEENNADYNTEKDDLYIFLFENEIIANGGYTLGRLIRQDGVTEIDARQKDWDEQPNIEEYELYVEFMDKAIELETKAIEEDEDAFIEDNEIAEKVAESKDIDAETVLDSVSKVNRFMMMNQE</sequence>
<dbReference type="AlphaFoldDB" id="A0A1R4KN12"/>